<dbReference type="AlphaFoldDB" id="A0A7J6MDG9"/>
<dbReference type="EMBL" id="JAAPAO010000168">
    <property type="protein sequence ID" value="KAF4669574.1"/>
    <property type="molecule type" value="Genomic_DNA"/>
</dbReference>
<proteinExistence type="predicted"/>
<gene>
    <name evidence="2" type="ORF">FOL47_002459</name>
</gene>
<comment type="caution">
    <text evidence="2">The sequence shown here is derived from an EMBL/GenBank/DDBJ whole genome shotgun (WGS) entry which is preliminary data.</text>
</comment>
<accession>A0A7J6MDG9</accession>
<sequence>MVGEVPGWIEIGQRLRWAYCHIPSYRVLLALLRWLRQIQRDELEDNPPDSNTGGVLKALFDILRTEGDDAAIRALSIQTSRDMYRALELAAVMGSPHASSKDEETTQAYMDWTEKTMINTMSGNNNNTTTAAATQEQQQRSSGVLNPLPSRRLLVKEGALMQLSCSNNSNKESSMLSDDEKAWLGYLTGDISSLLQCKDKWLNSNDNIGRSSSLVTAGTVDGSRRVKGQGRVRANTSVSWAMDRGKDNRQVTQRQHHPLQWVKLHCLKEWCTELILEGAYNNNDNIMIKEIESRFNNAIRENLLHIISDDHNDGIFNKINECWINAMTLYDAEQSKSASKLSFKHLIQPMTIIWDWLNEDSQQQQQQGDSSDITTRQRRYQLFTTAEFGGYLSTLYRQEILPYHVKWCNEYNDEDYIDDNVDALLNGLIRAKLEVDDDYKYDDQLPASVIDEALVSALVANEQLHNNNNNHYHGVRQYKGNDAVSSTPTNPISPSILQSLFHILYTLAIIVANKVVDELEPKDSIQILREVVALCAELSPDDDTLKAESGPTSIELDTGVSSSQSTPAELIGTIALVRAWWMGYYKHEMHDDDDDDDDVGVEGNVDADIITALSTIKESACLVYPLLELFILDQKVSSDILTLYLQDKATPAFWTSMAKTQREISSIRDAGNTKGRDRSCRGRRRNSLTDADVNDMLSVYESLDSIVWLQSLVQDAILHQRHLKVLQEAPQPATENEIFAAQSLNIKDGKHKQQQGEDEGVLPLEVRRRMADARRHYERLQNCEEESRNKIIESLRNRVMDEDTFLPTLRKSHQGRLQLGYCAWVAIEIGLSVDEDNIIIDELIHVWLPQSTWLESSLPSEVTSQLKDLDSRLGS</sequence>
<evidence type="ECO:0000313" key="2">
    <source>
        <dbReference type="EMBL" id="KAF4669574.1"/>
    </source>
</evidence>
<dbReference type="Proteomes" id="UP000591131">
    <property type="component" value="Unassembled WGS sequence"/>
</dbReference>
<organism evidence="2 3">
    <name type="scientific">Perkinsus chesapeaki</name>
    <name type="common">Clam parasite</name>
    <name type="synonym">Perkinsus andrewsi</name>
    <dbReference type="NCBI Taxonomy" id="330153"/>
    <lineage>
        <taxon>Eukaryota</taxon>
        <taxon>Sar</taxon>
        <taxon>Alveolata</taxon>
        <taxon>Perkinsozoa</taxon>
        <taxon>Perkinsea</taxon>
        <taxon>Perkinsida</taxon>
        <taxon>Perkinsidae</taxon>
        <taxon>Perkinsus</taxon>
    </lineage>
</organism>
<evidence type="ECO:0000313" key="3">
    <source>
        <dbReference type="Proteomes" id="UP000591131"/>
    </source>
</evidence>
<feature type="region of interest" description="Disordered" evidence="1">
    <location>
        <begin position="124"/>
        <end position="143"/>
    </location>
</feature>
<protein>
    <submittedName>
        <fullName evidence="2">Uncharacterized protein</fullName>
    </submittedName>
</protein>
<evidence type="ECO:0000256" key="1">
    <source>
        <dbReference type="SAM" id="MobiDB-lite"/>
    </source>
</evidence>
<dbReference type="OrthoDB" id="10558437at2759"/>
<keyword evidence="3" id="KW-1185">Reference proteome</keyword>
<feature type="compositionally biased region" description="Low complexity" evidence="1">
    <location>
        <begin position="124"/>
        <end position="139"/>
    </location>
</feature>
<name>A0A7J6MDG9_PERCH</name>
<reference evidence="2 3" key="1">
    <citation type="submission" date="2020-04" db="EMBL/GenBank/DDBJ databases">
        <title>Perkinsus chesapeaki whole genome sequence.</title>
        <authorList>
            <person name="Bogema D.R."/>
        </authorList>
    </citation>
    <scope>NUCLEOTIDE SEQUENCE [LARGE SCALE GENOMIC DNA]</scope>
    <source>
        <strain evidence="2">ATCC PRA-425</strain>
    </source>
</reference>